<sequence>MHFNVLSITTPLCLLLNQILFSVATTKLSVLYHPIDNIAVNCGSSGNSTAVDGRQWTGDIGSSYAPLLHSTNEGKLISSKATNPSLSPDPVPYASARLSRWPFTYAFRVSPGQKFVRLHFYPARYRGGFKRSKAFFTVKAGPYTLLSNFSASLTADASGLDSLVKEYCVNVEENQSLIMTFSPSLGGSSDDQAYAFVNGIEIVSMPAGLYHTQEGDAGAHVVGQNFRLPIDKSIAFETVQRLNVGGTAISSIEDTGLFRDWSQDSNFLMETSYVQPVTTTLRIKYTSIPSYTAPQKVYQTSWSMATDRQGNGNFNFTWKLPIDFGFRYLLRLHFCDFEYEIEERDRTKFSVFFDEHVAEAKADIIKWSGGNRVAVYRDYVVRIEGDRMEGKHDLLIAYFPHNHEWIEDIDTVLKGLEVFKLSNPDKNLAGVNPVPLSYALTSSNAKPRKSVYASGGNAIATILVILLTVTNIGVYMLRVWGEKFSVKNISPSPPEGLCRRFSLSEVLLVTNNFSHEFFIGSGGFGNVYKALIDNGTTTVAFKRLNSKSKQGADEFRTEIEMLSNLRHIHLVSLIGYCDERQEMILVYEYMEHGTLADHLFKHYNFGNSTICHLSWEQRMKICIGAARGLDYLHTGTRRGIIHRDVKTTNILLNKDWVAKISDFGLCKEGTTSHSHTHVSTDVKGTFGYLDPEYFFTHRLTKKSDVYAFGVVLFEVLCGRPALDLRLEAKQRSLPRWARQCIKEEKLDQLVDQTIRAQISPQCLKVFIEVANKCLHDDPSGRPTMTDVVASLECMLASQEQPRNAFTEEEKGGEEEEDVNVHGDPNPLVYYNDMNKQQTEIFPQGIVASSSTPVQLNDNTHSHGIVASSSTPVQLNDDTQRQKRSRNNLFQRFSVILAGVIGIQSMRIDDVEIQTTATNESTSQATNTAPSSDESNSTGNWQISAGSDTDMPYLDGRILPTPNLRIFNFSELKTATKNFSIDNLLGEGRFGRVYKGWLDAKVTSKNGSGIVVAIKQIGYRYEHTGLSHSNLVKILGYCWEDPKLFLVYEFMQNGSLEQHLFGSDSALQPLPWDIRLKILTGAAQGLAFLHSLETPVICKEFKASNILLDESFNSKISDFSYAELDSPEESCGYEPTRWRGTHPVHIAPEYVFTGPVHVKGDVYCFGVVLLEMLTGLRAWDKNRPHQQRNLVSWVKPYLADRRKLATVIDTGLEGRYPMEAALQIAHLALRCLKDKPKTRPSMELVVEKLESISASQGKRPDIRPPPREVLRYFLMSNSLPFLYAL</sequence>
<protein>
    <submittedName>
        <fullName evidence="1">Uncharacterized protein</fullName>
    </submittedName>
</protein>
<gene>
    <name evidence="1" type="ORF">RHMOL_Rhmol10G0066300</name>
</gene>
<accession>A0ACC0LZH8</accession>
<evidence type="ECO:0000313" key="1">
    <source>
        <dbReference type="EMBL" id="KAI8534146.1"/>
    </source>
</evidence>
<dbReference type="EMBL" id="CM046397">
    <property type="protein sequence ID" value="KAI8534146.1"/>
    <property type="molecule type" value="Genomic_DNA"/>
</dbReference>
<reference evidence="1" key="1">
    <citation type="submission" date="2022-02" db="EMBL/GenBank/DDBJ databases">
        <title>Plant Genome Project.</title>
        <authorList>
            <person name="Zhang R.-G."/>
        </authorList>
    </citation>
    <scope>NUCLEOTIDE SEQUENCE</scope>
    <source>
        <strain evidence="1">AT1</strain>
    </source>
</reference>
<evidence type="ECO:0000313" key="2">
    <source>
        <dbReference type="Proteomes" id="UP001062846"/>
    </source>
</evidence>
<organism evidence="1 2">
    <name type="scientific">Rhododendron molle</name>
    <name type="common">Chinese azalea</name>
    <name type="synonym">Azalea mollis</name>
    <dbReference type="NCBI Taxonomy" id="49168"/>
    <lineage>
        <taxon>Eukaryota</taxon>
        <taxon>Viridiplantae</taxon>
        <taxon>Streptophyta</taxon>
        <taxon>Embryophyta</taxon>
        <taxon>Tracheophyta</taxon>
        <taxon>Spermatophyta</taxon>
        <taxon>Magnoliopsida</taxon>
        <taxon>eudicotyledons</taxon>
        <taxon>Gunneridae</taxon>
        <taxon>Pentapetalae</taxon>
        <taxon>asterids</taxon>
        <taxon>Ericales</taxon>
        <taxon>Ericaceae</taxon>
        <taxon>Ericoideae</taxon>
        <taxon>Rhodoreae</taxon>
        <taxon>Rhododendron</taxon>
    </lineage>
</organism>
<name>A0ACC0LZH8_RHOML</name>
<comment type="caution">
    <text evidence="1">The sequence shown here is derived from an EMBL/GenBank/DDBJ whole genome shotgun (WGS) entry which is preliminary data.</text>
</comment>
<dbReference type="Proteomes" id="UP001062846">
    <property type="component" value="Chromosome 10"/>
</dbReference>
<proteinExistence type="predicted"/>
<keyword evidence="2" id="KW-1185">Reference proteome</keyword>